<name>A0A8J5M2R4_9STRA</name>
<reference evidence="1" key="1">
    <citation type="submission" date="2021-01" db="EMBL/GenBank/DDBJ databases">
        <title>Phytophthora aleatoria, a newly-described species from Pinus radiata is distinct from Phytophthora cactorum isolates based on comparative genomics.</title>
        <authorList>
            <person name="Mcdougal R."/>
            <person name="Panda P."/>
            <person name="Williams N."/>
            <person name="Studholme D.J."/>
        </authorList>
    </citation>
    <scope>NUCLEOTIDE SEQUENCE</scope>
    <source>
        <strain evidence="1">NZFS 4037</strain>
    </source>
</reference>
<evidence type="ECO:0000313" key="2">
    <source>
        <dbReference type="Proteomes" id="UP000709295"/>
    </source>
</evidence>
<comment type="caution">
    <text evidence="1">The sequence shown here is derived from an EMBL/GenBank/DDBJ whole genome shotgun (WGS) entry which is preliminary data.</text>
</comment>
<sequence length="59" mass="6921">MRQAQYLVTRTVNAFGSAHEWPPSRMVCALLDHVILCHLSLFSIFSAWFHRLFTEVETR</sequence>
<protein>
    <submittedName>
        <fullName evidence="1">Uncharacterized protein</fullName>
    </submittedName>
</protein>
<proteinExistence type="predicted"/>
<organism evidence="1 2">
    <name type="scientific">Phytophthora aleatoria</name>
    <dbReference type="NCBI Taxonomy" id="2496075"/>
    <lineage>
        <taxon>Eukaryota</taxon>
        <taxon>Sar</taxon>
        <taxon>Stramenopiles</taxon>
        <taxon>Oomycota</taxon>
        <taxon>Peronosporomycetes</taxon>
        <taxon>Peronosporales</taxon>
        <taxon>Peronosporaceae</taxon>
        <taxon>Phytophthora</taxon>
    </lineage>
</organism>
<dbReference type="EMBL" id="JAENGY010001638">
    <property type="protein sequence ID" value="KAG6947914.1"/>
    <property type="molecule type" value="Genomic_DNA"/>
</dbReference>
<gene>
    <name evidence="1" type="ORF">JG688_00015343</name>
</gene>
<keyword evidence="2" id="KW-1185">Reference proteome</keyword>
<dbReference type="Proteomes" id="UP000709295">
    <property type="component" value="Unassembled WGS sequence"/>
</dbReference>
<dbReference type="AlphaFoldDB" id="A0A8J5M2R4"/>
<accession>A0A8J5M2R4</accession>
<evidence type="ECO:0000313" key="1">
    <source>
        <dbReference type="EMBL" id="KAG6947914.1"/>
    </source>
</evidence>